<dbReference type="AlphaFoldDB" id="A0A0D3HC92"/>
<evidence type="ECO:0008006" key="7">
    <source>
        <dbReference type="Google" id="ProtNLM"/>
    </source>
</evidence>
<dbReference type="Pfam" id="PF23598">
    <property type="entry name" value="LRR_14"/>
    <property type="match status" value="1"/>
</dbReference>
<proteinExistence type="predicted"/>
<dbReference type="Proteomes" id="UP000026960">
    <property type="component" value="Chromosome 10"/>
</dbReference>
<dbReference type="SUPFAM" id="SSF52540">
    <property type="entry name" value="P-loop containing nucleoside triphosphate hydrolases"/>
    <property type="match status" value="1"/>
</dbReference>
<dbReference type="PANTHER" id="PTHR23155:SF1116">
    <property type="entry name" value="OS12G0273300 PROTEIN"/>
    <property type="match status" value="1"/>
</dbReference>
<reference evidence="5" key="2">
    <citation type="submission" date="2015-03" db="UniProtKB">
        <authorList>
            <consortium name="EnsemblPlants"/>
        </authorList>
    </citation>
    <scope>IDENTIFICATION</scope>
</reference>
<dbReference type="Gene3D" id="1.10.10.10">
    <property type="entry name" value="Winged helix-like DNA-binding domain superfamily/Winged helix DNA-binding domain"/>
    <property type="match status" value="1"/>
</dbReference>
<dbReference type="InterPro" id="IPR055414">
    <property type="entry name" value="LRR_R13L4/SHOC2-like"/>
</dbReference>
<keyword evidence="2" id="KW-0611">Plant defense</keyword>
<dbReference type="Gene3D" id="3.80.10.10">
    <property type="entry name" value="Ribonuclease Inhibitor"/>
    <property type="match status" value="1"/>
</dbReference>
<feature type="domain" description="Disease resistance protein winged helix" evidence="3">
    <location>
        <begin position="99"/>
        <end position="171"/>
    </location>
</feature>
<dbReference type="SUPFAM" id="SSF52058">
    <property type="entry name" value="L domain-like"/>
    <property type="match status" value="1"/>
</dbReference>
<evidence type="ECO:0000313" key="6">
    <source>
        <dbReference type="Proteomes" id="UP000026960"/>
    </source>
</evidence>
<accession>A0A0D3HC92</accession>
<evidence type="ECO:0000256" key="1">
    <source>
        <dbReference type="ARBA" id="ARBA00022737"/>
    </source>
</evidence>
<evidence type="ECO:0000259" key="3">
    <source>
        <dbReference type="Pfam" id="PF23559"/>
    </source>
</evidence>
<dbReference type="InterPro" id="IPR036388">
    <property type="entry name" value="WH-like_DNA-bd_sf"/>
</dbReference>
<reference evidence="5" key="1">
    <citation type="journal article" date="2009" name="Rice">
        <title>De Novo Next Generation Sequencing of Plant Genomes.</title>
        <authorList>
            <person name="Rounsley S."/>
            <person name="Marri P.R."/>
            <person name="Yu Y."/>
            <person name="He R."/>
            <person name="Sisneros N."/>
            <person name="Goicoechea J.L."/>
            <person name="Lee S.J."/>
            <person name="Angelova A."/>
            <person name="Kudrna D."/>
            <person name="Luo M."/>
            <person name="Affourtit J."/>
            <person name="Desany B."/>
            <person name="Knight J."/>
            <person name="Niazi F."/>
            <person name="Egholm M."/>
            <person name="Wing R.A."/>
        </authorList>
    </citation>
    <scope>NUCLEOTIDE SEQUENCE [LARGE SCALE GENOMIC DNA]</scope>
    <source>
        <strain evidence="5">cv. IRGC 105608</strain>
    </source>
</reference>
<dbReference type="Pfam" id="PF23559">
    <property type="entry name" value="WHD_DRP"/>
    <property type="match status" value="1"/>
</dbReference>
<dbReference type="InterPro" id="IPR044974">
    <property type="entry name" value="Disease_R_plants"/>
</dbReference>
<keyword evidence="1" id="KW-0677">Repeat</keyword>
<dbReference type="PaxDb" id="65489-OBART10G05770.1"/>
<dbReference type="InterPro" id="IPR058922">
    <property type="entry name" value="WHD_DRP"/>
</dbReference>
<evidence type="ECO:0000259" key="4">
    <source>
        <dbReference type="Pfam" id="PF23598"/>
    </source>
</evidence>
<dbReference type="FunFam" id="1.10.10.10:FF:000322">
    <property type="entry name" value="Probable disease resistance protein At1g63360"/>
    <property type="match status" value="1"/>
</dbReference>
<dbReference type="STRING" id="65489.A0A0D3HC92"/>
<protein>
    <recommendedName>
        <fullName evidence="7">NB-ARC domain-containing protein</fullName>
    </recommendedName>
</protein>
<dbReference type="Gramene" id="OBART10G05770.1">
    <property type="protein sequence ID" value="OBART10G05770.1"/>
    <property type="gene ID" value="OBART10G05770"/>
</dbReference>
<name>A0A0D3HC92_9ORYZ</name>
<dbReference type="InterPro" id="IPR027417">
    <property type="entry name" value="P-loop_NTPase"/>
</dbReference>
<dbReference type="GO" id="GO:0009626">
    <property type="term" value="P:plant-type hypersensitive response"/>
    <property type="evidence" value="ECO:0007669"/>
    <property type="project" value="UniProtKB-ARBA"/>
</dbReference>
<dbReference type="PANTHER" id="PTHR23155">
    <property type="entry name" value="DISEASE RESISTANCE PROTEIN RP"/>
    <property type="match status" value="1"/>
</dbReference>
<dbReference type="eggNOG" id="KOG4658">
    <property type="taxonomic scope" value="Eukaryota"/>
</dbReference>
<dbReference type="GO" id="GO:0042742">
    <property type="term" value="P:defense response to bacterium"/>
    <property type="evidence" value="ECO:0007669"/>
    <property type="project" value="UniProtKB-ARBA"/>
</dbReference>
<dbReference type="EnsemblPlants" id="OBART10G05770.1">
    <property type="protein sequence ID" value="OBART10G05770.1"/>
    <property type="gene ID" value="OBART10G05770"/>
</dbReference>
<dbReference type="HOGENOM" id="CLU_000837_14_4_1"/>
<dbReference type="GO" id="GO:0002758">
    <property type="term" value="P:innate immune response-activating signaling pathway"/>
    <property type="evidence" value="ECO:0007669"/>
    <property type="project" value="UniProtKB-ARBA"/>
</dbReference>
<sequence>MTTTRIRSVAAACCNYNYEDIYNMKALTDQDAKRLFFNRIFGSGASQPNNLKEQWEYIRNSLGTSHGENPTLDGMRKILNLSYTNLPHCIKACFLYVGIYPEDFTIKKDDLIKLWVAEGFVCTAHNDYDAYCVARGYFNELINRSMIQPILLDHNDDVLTCRVHDMILDLIISKSTDENLFTIVNDSKFMRSYGFIPNVLDFRSLQVLILENSDQQDLTGICTLTQLRGSSFVGYKDVLFQSLARLADCNLKDLHINHHLSTMCCDSLNGLFKSAHHLQRLFLSDWQFSRVPSWIGELNVLHSLELSLGKLLKDDILILAEMPSLAHLYLHVRSAAKERIVISGTTFIVLKHFKLICKRIPLTFEAGAMSKLQILELEFNARGMERQMELPFGIGHLSSLKQIHASISGFRATLSDRTAVEFVFNNVMCIHPNHPCVDIKYEPYKFIDWDDEDEYM</sequence>
<evidence type="ECO:0000256" key="2">
    <source>
        <dbReference type="ARBA" id="ARBA00022821"/>
    </source>
</evidence>
<dbReference type="InterPro" id="IPR032675">
    <property type="entry name" value="LRR_dom_sf"/>
</dbReference>
<organism evidence="5">
    <name type="scientific">Oryza barthii</name>
    <dbReference type="NCBI Taxonomy" id="65489"/>
    <lineage>
        <taxon>Eukaryota</taxon>
        <taxon>Viridiplantae</taxon>
        <taxon>Streptophyta</taxon>
        <taxon>Embryophyta</taxon>
        <taxon>Tracheophyta</taxon>
        <taxon>Spermatophyta</taxon>
        <taxon>Magnoliopsida</taxon>
        <taxon>Liliopsida</taxon>
        <taxon>Poales</taxon>
        <taxon>Poaceae</taxon>
        <taxon>BOP clade</taxon>
        <taxon>Oryzoideae</taxon>
        <taxon>Oryzeae</taxon>
        <taxon>Oryzinae</taxon>
        <taxon>Oryza</taxon>
    </lineage>
</organism>
<feature type="domain" description="Disease resistance R13L4/SHOC-2-like LRR" evidence="4">
    <location>
        <begin position="235"/>
        <end position="435"/>
    </location>
</feature>
<keyword evidence="6" id="KW-1185">Reference proteome</keyword>
<evidence type="ECO:0000313" key="5">
    <source>
        <dbReference type="EnsemblPlants" id="OBART10G05770.1"/>
    </source>
</evidence>